<comment type="caution">
    <text evidence="2">The sequence shown here is derived from an EMBL/GenBank/DDBJ whole genome shotgun (WGS) entry which is preliminary data.</text>
</comment>
<evidence type="ECO:0000313" key="3">
    <source>
        <dbReference type="Proteomes" id="UP000887013"/>
    </source>
</evidence>
<feature type="transmembrane region" description="Helical" evidence="1">
    <location>
        <begin position="186"/>
        <end position="207"/>
    </location>
</feature>
<evidence type="ECO:0000313" key="2">
    <source>
        <dbReference type="EMBL" id="GFU31063.1"/>
    </source>
</evidence>
<keyword evidence="1" id="KW-0472">Membrane</keyword>
<sequence>MRENESICHDRTQFIRSPVRLSVDTAKLADDIHSIDVLIQARGLVPTSHHWLQYALEMHLSRWKLARNPLQPINLEFHHRETMAISSNNDEVEEYENEYGDPVMDESDKNTHVRKRRAAKWSPDYDLYGQWAEEYYAEYETAELNAAKVSVSKGDVLDQFARKAAANKTVEEIQKEIEWEIKKKGLLQMGLVIGTWIIGIIIILCVIKIIVKKYFFKLFCDFCDVYRFREKTAHFVNTYEPGVYEHKNGELEYYKPTEEEFEALKETRKLMYSVA</sequence>
<accession>A0A8X6UGP4</accession>
<proteinExistence type="predicted"/>
<name>A0A8X6UGP4_NEPPI</name>
<keyword evidence="1" id="KW-0812">Transmembrane</keyword>
<dbReference type="Proteomes" id="UP000887013">
    <property type="component" value="Unassembled WGS sequence"/>
</dbReference>
<keyword evidence="1" id="KW-1133">Transmembrane helix</keyword>
<gene>
    <name evidence="2" type="primary">AVEN_80343_1</name>
    <name evidence="2" type="ORF">NPIL_659261</name>
</gene>
<keyword evidence="3" id="KW-1185">Reference proteome</keyword>
<organism evidence="2 3">
    <name type="scientific">Nephila pilipes</name>
    <name type="common">Giant wood spider</name>
    <name type="synonym">Nephila maculata</name>
    <dbReference type="NCBI Taxonomy" id="299642"/>
    <lineage>
        <taxon>Eukaryota</taxon>
        <taxon>Metazoa</taxon>
        <taxon>Ecdysozoa</taxon>
        <taxon>Arthropoda</taxon>
        <taxon>Chelicerata</taxon>
        <taxon>Arachnida</taxon>
        <taxon>Araneae</taxon>
        <taxon>Araneomorphae</taxon>
        <taxon>Entelegynae</taxon>
        <taxon>Araneoidea</taxon>
        <taxon>Nephilidae</taxon>
        <taxon>Nephila</taxon>
    </lineage>
</organism>
<evidence type="ECO:0000256" key="1">
    <source>
        <dbReference type="SAM" id="Phobius"/>
    </source>
</evidence>
<reference evidence="2" key="1">
    <citation type="submission" date="2020-08" db="EMBL/GenBank/DDBJ databases">
        <title>Multicomponent nature underlies the extraordinary mechanical properties of spider dragline silk.</title>
        <authorList>
            <person name="Kono N."/>
            <person name="Nakamura H."/>
            <person name="Mori M."/>
            <person name="Yoshida Y."/>
            <person name="Ohtoshi R."/>
            <person name="Malay A.D."/>
            <person name="Moran D.A.P."/>
            <person name="Tomita M."/>
            <person name="Numata K."/>
            <person name="Arakawa K."/>
        </authorList>
    </citation>
    <scope>NUCLEOTIDE SEQUENCE</scope>
</reference>
<dbReference type="OrthoDB" id="6435780at2759"/>
<dbReference type="AlphaFoldDB" id="A0A8X6UGP4"/>
<protein>
    <submittedName>
        <fullName evidence="2">Uncharacterized protein</fullName>
    </submittedName>
</protein>
<dbReference type="EMBL" id="BMAW01033619">
    <property type="protein sequence ID" value="GFU31063.1"/>
    <property type="molecule type" value="Genomic_DNA"/>
</dbReference>